<dbReference type="SMART" id="SM00014">
    <property type="entry name" value="acidPPc"/>
    <property type="match status" value="1"/>
</dbReference>
<evidence type="ECO:0000259" key="2">
    <source>
        <dbReference type="SMART" id="SM00014"/>
    </source>
</evidence>
<name>A0A7G5ELK0_9BURK</name>
<accession>A0A7G5ELK0</accession>
<dbReference type="KEGG" id="cpis:HS961_19650"/>
<evidence type="ECO:0000256" key="1">
    <source>
        <dbReference type="SAM" id="Phobius"/>
    </source>
</evidence>
<dbReference type="InterPro" id="IPR036938">
    <property type="entry name" value="PAP2/HPO_sf"/>
</dbReference>
<dbReference type="PANTHER" id="PTHR14969:SF13">
    <property type="entry name" value="AT30094P"/>
    <property type="match status" value="1"/>
</dbReference>
<sequence length="230" mass="25089">MQLDFPAADRSLHPTTPWTWALSTSKRFLILSWILATSLLILAAFVINPSVEAQELVLIKRLRSIDSAQLQGLMLAMHWIQTPLLVLVALVALAFPVVRRQWRLVGESAALLIGAAPLNFTLKTAFHRTRPALEPLVSAHGFGFPSGHTLSAAIVVGWALCMTLRSSLAWSLRLCLGFALMGIVALVGLSRMYLGAHYFSDIVASCIVSACWISLCLAYCDTLRSRSSSA</sequence>
<reference evidence="3 4" key="1">
    <citation type="journal article" date="2020" name="G3 (Bethesda)">
        <title>CeMbio - The Caenorhabditis elegans Microbiome Resource.</title>
        <authorList>
            <person name="Dirksen P."/>
            <person name="Assie A."/>
            <person name="Zimmermann J."/>
            <person name="Zhang F."/>
            <person name="Tietje A.M."/>
            <person name="Marsh S.A."/>
            <person name="Felix M.A."/>
            <person name="Shapira M."/>
            <person name="Kaleta C."/>
            <person name="Schulenburg H."/>
            <person name="Samuel B."/>
        </authorList>
    </citation>
    <scope>NUCLEOTIDE SEQUENCE [LARGE SCALE GENOMIC DNA]</scope>
    <source>
        <strain evidence="3 4">BIGb0172</strain>
    </source>
</reference>
<gene>
    <name evidence="3" type="ORF">HS961_19650</name>
</gene>
<evidence type="ECO:0000313" key="4">
    <source>
        <dbReference type="Proteomes" id="UP000515240"/>
    </source>
</evidence>
<dbReference type="CDD" id="cd03392">
    <property type="entry name" value="PAP2_like_2"/>
    <property type="match status" value="1"/>
</dbReference>
<keyword evidence="1" id="KW-0812">Transmembrane</keyword>
<dbReference type="Gene3D" id="1.20.144.10">
    <property type="entry name" value="Phosphatidic acid phosphatase type 2/haloperoxidase"/>
    <property type="match status" value="1"/>
</dbReference>
<protein>
    <submittedName>
        <fullName evidence="3">Phosphatase PAP2 family protein</fullName>
    </submittedName>
</protein>
<dbReference type="SUPFAM" id="SSF48317">
    <property type="entry name" value="Acid phosphatase/Vanadium-dependent haloperoxidase"/>
    <property type="match status" value="1"/>
</dbReference>
<proteinExistence type="predicted"/>
<feature type="transmembrane region" description="Helical" evidence="1">
    <location>
        <begin position="202"/>
        <end position="220"/>
    </location>
</feature>
<keyword evidence="1" id="KW-0472">Membrane</keyword>
<dbReference type="EMBL" id="CP058554">
    <property type="protein sequence ID" value="QMV74875.1"/>
    <property type="molecule type" value="Genomic_DNA"/>
</dbReference>
<feature type="transmembrane region" description="Helical" evidence="1">
    <location>
        <begin position="142"/>
        <end position="162"/>
    </location>
</feature>
<dbReference type="Proteomes" id="UP000515240">
    <property type="component" value="Chromosome"/>
</dbReference>
<feature type="transmembrane region" description="Helical" evidence="1">
    <location>
        <begin position="174"/>
        <end position="196"/>
    </location>
</feature>
<keyword evidence="4" id="KW-1185">Reference proteome</keyword>
<dbReference type="RefSeq" id="WP_182324898.1">
    <property type="nucleotide sequence ID" value="NZ_CP058554.1"/>
</dbReference>
<dbReference type="Pfam" id="PF01569">
    <property type="entry name" value="PAP2"/>
    <property type="match status" value="1"/>
</dbReference>
<feature type="transmembrane region" description="Helical" evidence="1">
    <location>
        <begin position="28"/>
        <end position="47"/>
    </location>
</feature>
<organism evidence="3 4">
    <name type="scientific">Comamonas piscis</name>
    <dbReference type="NCBI Taxonomy" id="1562974"/>
    <lineage>
        <taxon>Bacteria</taxon>
        <taxon>Pseudomonadati</taxon>
        <taxon>Pseudomonadota</taxon>
        <taxon>Betaproteobacteria</taxon>
        <taxon>Burkholderiales</taxon>
        <taxon>Comamonadaceae</taxon>
        <taxon>Comamonas</taxon>
    </lineage>
</organism>
<feature type="transmembrane region" description="Helical" evidence="1">
    <location>
        <begin position="104"/>
        <end position="122"/>
    </location>
</feature>
<dbReference type="AlphaFoldDB" id="A0A7G5ELK0"/>
<keyword evidence="1" id="KW-1133">Transmembrane helix</keyword>
<dbReference type="PANTHER" id="PTHR14969">
    <property type="entry name" value="SPHINGOSINE-1-PHOSPHATE PHOSPHOHYDROLASE"/>
    <property type="match status" value="1"/>
</dbReference>
<feature type="transmembrane region" description="Helical" evidence="1">
    <location>
        <begin position="76"/>
        <end position="97"/>
    </location>
</feature>
<dbReference type="InterPro" id="IPR000326">
    <property type="entry name" value="PAP2/HPO"/>
</dbReference>
<feature type="domain" description="Phosphatidic acid phosphatase type 2/haloperoxidase" evidence="2">
    <location>
        <begin position="105"/>
        <end position="217"/>
    </location>
</feature>
<evidence type="ECO:0000313" key="3">
    <source>
        <dbReference type="EMBL" id="QMV74875.1"/>
    </source>
</evidence>